<evidence type="ECO:0000259" key="10">
    <source>
        <dbReference type="Pfam" id="PF23769"/>
    </source>
</evidence>
<dbReference type="SUPFAM" id="SSF50978">
    <property type="entry name" value="WD40 repeat-like"/>
    <property type="match status" value="1"/>
</dbReference>
<evidence type="ECO:0000313" key="11">
    <source>
        <dbReference type="EMBL" id="EXX70366.1"/>
    </source>
</evidence>
<keyword evidence="12" id="KW-1185">Reference proteome</keyword>
<keyword evidence="2" id="KW-0690">Ribosome biogenesis</keyword>
<keyword evidence="4 8" id="KW-0853">WD repeat</keyword>
<gene>
    <name evidence="11" type="ORF">RirG_088140</name>
</gene>
<evidence type="ECO:0000256" key="3">
    <source>
        <dbReference type="ARBA" id="ARBA00022552"/>
    </source>
</evidence>
<dbReference type="PANTHER" id="PTHR44215">
    <property type="entry name" value="WD REPEAT-CONTAINING PROTEIN 75"/>
    <property type="match status" value="1"/>
</dbReference>
<dbReference type="SMART" id="SM00320">
    <property type="entry name" value="WD40"/>
    <property type="match status" value="9"/>
</dbReference>
<feature type="compositionally biased region" description="Polar residues" evidence="9">
    <location>
        <begin position="1"/>
        <end position="11"/>
    </location>
</feature>
<dbReference type="PROSITE" id="PS50082">
    <property type="entry name" value="WD_REPEATS_2"/>
    <property type="match status" value="2"/>
</dbReference>
<dbReference type="InterPro" id="IPR015943">
    <property type="entry name" value="WD40/YVTN_repeat-like_dom_sf"/>
</dbReference>
<dbReference type="SUPFAM" id="SSF50998">
    <property type="entry name" value="Quinoprotein alcohol dehydrogenase-like"/>
    <property type="match status" value="1"/>
</dbReference>
<dbReference type="Proteomes" id="UP000022910">
    <property type="component" value="Unassembled WGS sequence"/>
</dbReference>
<dbReference type="InterPro" id="IPR001680">
    <property type="entry name" value="WD40_rpt"/>
</dbReference>
<accession>A0A015LCU8</accession>
<feature type="repeat" description="WD" evidence="8">
    <location>
        <begin position="299"/>
        <end position="333"/>
    </location>
</feature>
<keyword evidence="7" id="KW-0539">Nucleus</keyword>
<dbReference type="GO" id="GO:0003723">
    <property type="term" value="F:RNA binding"/>
    <property type="evidence" value="ECO:0007669"/>
    <property type="project" value="InterPro"/>
</dbReference>
<evidence type="ECO:0000256" key="4">
    <source>
        <dbReference type="ARBA" id="ARBA00022574"/>
    </source>
</evidence>
<evidence type="ECO:0000256" key="7">
    <source>
        <dbReference type="ARBA" id="ARBA00023242"/>
    </source>
</evidence>
<reference evidence="11 12" key="1">
    <citation type="submission" date="2014-02" db="EMBL/GenBank/DDBJ databases">
        <title>Single nucleus genome sequencing reveals high similarity among nuclei of an endomycorrhizal fungus.</title>
        <authorList>
            <person name="Lin K."/>
            <person name="Geurts R."/>
            <person name="Zhang Z."/>
            <person name="Limpens E."/>
            <person name="Saunders D.G."/>
            <person name="Mu D."/>
            <person name="Pang E."/>
            <person name="Cao H."/>
            <person name="Cha H."/>
            <person name="Lin T."/>
            <person name="Zhou Q."/>
            <person name="Shang Y."/>
            <person name="Li Y."/>
            <person name="Ivanov S."/>
            <person name="Sharma T."/>
            <person name="Velzen R.V."/>
            <person name="Ruijter N.D."/>
            <person name="Aanen D.K."/>
            <person name="Win J."/>
            <person name="Kamoun S."/>
            <person name="Bisseling T."/>
            <person name="Huang S."/>
        </authorList>
    </citation>
    <scope>NUCLEOTIDE SEQUENCE [LARGE SCALE GENOMIC DNA]</scope>
    <source>
        <strain evidence="12">DAOM197198w</strain>
    </source>
</reference>
<proteinExistence type="predicted"/>
<dbReference type="OrthoDB" id="4096at2759"/>
<dbReference type="PROSITE" id="PS50294">
    <property type="entry name" value="WD_REPEATS_REGION"/>
    <property type="match status" value="2"/>
</dbReference>
<feature type="repeat" description="WD" evidence="8">
    <location>
        <begin position="103"/>
        <end position="145"/>
    </location>
</feature>
<dbReference type="HOGENOM" id="CLU_005417_1_0_1"/>
<keyword evidence="6" id="KW-0804">Transcription</keyword>
<dbReference type="GO" id="GO:0045943">
    <property type="term" value="P:positive regulation of transcription by RNA polymerase I"/>
    <property type="evidence" value="ECO:0007669"/>
    <property type="project" value="InterPro"/>
</dbReference>
<dbReference type="InterPro" id="IPR011047">
    <property type="entry name" value="Quinoprotein_ADH-like_sf"/>
</dbReference>
<dbReference type="EMBL" id="JEMT01016606">
    <property type="protein sequence ID" value="EXX70366.1"/>
    <property type="molecule type" value="Genomic_DNA"/>
</dbReference>
<dbReference type="Pfam" id="PF23869">
    <property type="entry name" value="Beta-prop_WDR75_1st"/>
    <property type="match status" value="1"/>
</dbReference>
<protein>
    <submittedName>
        <fullName evidence="11">Nan1p</fullName>
    </submittedName>
</protein>
<feature type="compositionally biased region" description="Basic residues" evidence="9">
    <location>
        <begin position="786"/>
        <end position="796"/>
    </location>
</feature>
<sequence>MIELQQPNSKNPKVRSARNPSNPSHEFKDSNKNQKQINNNKDTKRKKNVRLEVQKMLGGRFIDRPVVFSRDSKYFFCYCSNTIKVTSVETGDILKTISITPEMGGHKNDITFIRIDSNNVNQLYSASLDGTIKLWNYNNMRLIKEYCVGLPILRMEMHDSYPDQFFIVTAEPHKVDSKTGSRNKQVKHALLSIKFDKQANIVQSSLICKSNSTCTSIEISENGDLLVVTFSHEIRVIDLKSINDTPTQNWPKYKHPNKISCAAINSHKGFIAIGDLSGKITYWYCLEKSQLEDPVTSESHWHAHKVNSLVFSSDGNYLISGGEEAVLCIWRVEDSFVIFIPRLGSEIMNISISPDQTIYAVGLLDNSIKLVSMINYSFKQALQGLKHESLANPLSTGLVLEPRNYDVVLNGHPGTIQFYNAYMDRHVMELEVSVTNRVSRIFEEEVVRHHVKHVCFSKNGKWMATVDARNDGVNTPELYLKFWHFDPNSQTYQQNCRVDFPHYEDILSLCFHNGTTDDDPTFITTGLDTKFKVWELNKIDDNDSIESVIWTCVFIGSYKKFIPRTAAVSKDGSVLAVSFNNTITLWDAFTYTLKRNLQCMPSSENVKHILFTNDEPFLVSATNNFLYVWNIHTCEVLYRHVLEVEMTALDPNSSDFVVAWNNRFLKECKLMIYNPKNHDPLQIHKVNHIVKSLTYLPRRSDDLESSQSEQKSNILYITDKNDMYILGEPSSIKPKVSTRKLEQKSHSYFSDIFGNNNKTLEQLSSKESDVDESDIEEEKQKESPISKKKKKNKKSFMKANQTSNNLSTPVLNSKPVSKTNKDESVDLNNDEKNEHTVEDVEDVEDKSQKITKVTNGTSTPITSVQVVTNNTFQQNEQYDKHKEDKNQNMVKKIRDDDEQKKPTLPKTNGNGKLNGKHNSKSNSINHKSKKREMDSSDDLTLNNTKKKMKKLLQS</sequence>
<evidence type="ECO:0000256" key="6">
    <source>
        <dbReference type="ARBA" id="ARBA00023163"/>
    </source>
</evidence>
<feature type="compositionally biased region" description="Basic and acidic residues" evidence="9">
    <location>
        <begin position="819"/>
        <end position="838"/>
    </location>
</feature>
<dbReference type="InterPro" id="IPR057644">
    <property type="entry name" value="Beta-prop_WDR75_2nd"/>
</dbReference>
<dbReference type="Pfam" id="PF23769">
    <property type="entry name" value="Beta-prop_WDR75_2nd"/>
    <property type="match status" value="1"/>
</dbReference>
<comment type="subcellular location">
    <subcellularLocation>
        <location evidence="1">Nucleus</location>
        <location evidence="1">Nucleolus</location>
    </subcellularLocation>
</comment>
<feature type="compositionally biased region" description="Basic residues" evidence="9">
    <location>
        <begin position="944"/>
        <end position="954"/>
    </location>
</feature>
<evidence type="ECO:0000256" key="9">
    <source>
        <dbReference type="SAM" id="MobiDB-lite"/>
    </source>
</evidence>
<dbReference type="AlphaFoldDB" id="A0A015LCU8"/>
<evidence type="ECO:0000256" key="2">
    <source>
        <dbReference type="ARBA" id="ARBA00022517"/>
    </source>
</evidence>
<dbReference type="OMA" id="WILNTRI"/>
<feature type="domain" description="WD repeat-containing protein 75 second beta-propeller" evidence="10">
    <location>
        <begin position="398"/>
        <end position="719"/>
    </location>
</feature>
<dbReference type="GO" id="GO:0006364">
    <property type="term" value="P:rRNA processing"/>
    <property type="evidence" value="ECO:0007669"/>
    <property type="project" value="UniProtKB-KW"/>
</dbReference>
<dbReference type="GO" id="GO:2000234">
    <property type="term" value="P:positive regulation of rRNA processing"/>
    <property type="evidence" value="ECO:0007669"/>
    <property type="project" value="TreeGrafter"/>
</dbReference>
<feature type="region of interest" description="Disordered" evidence="9">
    <location>
        <begin position="763"/>
        <end position="954"/>
    </location>
</feature>
<evidence type="ECO:0000313" key="12">
    <source>
        <dbReference type="Proteomes" id="UP000022910"/>
    </source>
</evidence>
<feature type="compositionally biased region" description="Polar residues" evidence="9">
    <location>
        <begin position="799"/>
        <end position="818"/>
    </location>
</feature>
<dbReference type="PANTHER" id="PTHR44215:SF1">
    <property type="entry name" value="WD REPEAT-CONTAINING PROTEIN 75"/>
    <property type="match status" value="1"/>
</dbReference>
<feature type="region of interest" description="Disordered" evidence="9">
    <location>
        <begin position="1"/>
        <end position="47"/>
    </location>
</feature>
<dbReference type="InterPro" id="IPR053826">
    <property type="entry name" value="WDR75"/>
</dbReference>
<dbReference type="GO" id="GO:0032040">
    <property type="term" value="C:small-subunit processome"/>
    <property type="evidence" value="ECO:0007669"/>
    <property type="project" value="InterPro"/>
</dbReference>
<feature type="compositionally biased region" description="Polar residues" evidence="9">
    <location>
        <begin position="850"/>
        <end position="876"/>
    </location>
</feature>
<dbReference type="InterPro" id="IPR036322">
    <property type="entry name" value="WD40_repeat_dom_sf"/>
</dbReference>
<keyword evidence="5" id="KW-0677">Repeat</keyword>
<evidence type="ECO:0000256" key="8">
    <source>
        <dbReference type="PROSITE-ProRule" id="PRU00221"/>
    </source>
</evidence>
<comment type="caution">
    <text evidence="11">The sequence shown here is derived from an EMBL/GenBank/DDBJ whole genome shotgun (WGS) entry which is preliminary data.</text>
</comment>
<evidence type="ECO:0000256" key="1">
    <source>
        <dbReference type="ARBA" id="ARBA00004604"/>
    </source>
</evidence>
<keyword evidence="3" id="KW-0698">rRNA processing</keyword>
<feature type="compositionally biased region" description="Basic and acidic residues" evidence="9">
    <location>
        <begin position="877"/>
        <end position="901"/>
    </location>
</feature>
<organism evidence="11 12">
    <name type="scientific">Rhizophagus irregularis (strain DAOM 197198w)</name>
    <name type="common">Glomus intraradices</name>
    <dbReference type="NCBI Taxonomy" id="1432141"/>
    <lineage>
        <taxon>Eukaryota</taxon>
        <taxon>Fungi</taxon>
        <taxon>Fungi incertae sedis</taxon>
        <taxon>Mucoromycota</taxon>
        <taxon>Glomeromycotina</taxon>
        <taxon>Glomeromycetes</taxon>
        <taxon>Glomerales</taxon>
        <taxon>Glomeraceae</taxon>
        <taxon>Rhizophagus</taxon>
    </lineage>
</organism>
<dbReference type="STRING" id="1432141.A0A015LCU8"/>
<evidence type="ECO:0000256" key="5">
    <source>
        <dbReference type="ARBA" id="ARBA00022737"/>
    </source>
</evidence>
<name>A0A015LCU8_RHIIW</name>
<dbReference type="Gene3D" id="2.130.10.10">
    <property type="entry name" value="YVTN repeat-like/Quinoprotein amine dehydrogenase"/>
    <property type="match status" value="3"/>
</dbReference>